<reference evidence="1 2" key="1">
    <citation type="journal article" date="2021" name="Elife">
        <title>Chloroplast acquisition without the gene transfer in kleptoplastic sea slugs, Plakobranchus ocellatus.</title>
        <authorList>
            <person name="Maeda T."/>
            <person name="Takahashi S."/>
            <person name="Yoshida T."/>
            <person name="Shimamura S."/>
            <person name="Takaki Y."/>
            <person name="Nagai Y."/>
            <person name="Toyoda A."/>
            <person name="Suzuki Y."/>
            <person name="Arimoto A."/>
            <person name="Ishii H."/>
            <person name="Satoh N."/>
            <person name="Nishiyama T."/>
            <person name="Hasebe M."/>
            <person name="Maruyama T."/>
            <person name="Minagawa J."/>
            <person name="Obokata J."/>
            <person name="Shigenobu S."/>
        </authorList>
    </citation>
    <scope>NUCLEOTIDE SEQUENCE [LARGE SCALE GENOMIC DNA]</scope>
</reference>
<dbReference type="EMBL" id="BMAT01004542">
    <property type="protein sequence ID" value="GFR75323.1"/>
    <property type="molecule type" value="Genomic_DNA"/>
</dbReference>
<dbReference type="Proteomes" id="UP000762676">
    <property type="component" value="Unassembled WGS sequence"/>
</dbReference>
<keyword evidence="2" id="KW-1185">Reference proteome</keyword>
<organism evidence="1 2">
    <name type="scientific">Elysia marginata</name>
    <dbReference type="NCBI Taxonomy" id="1093978"/>
    <lineage>
        <taxon>Eukaryota</taxon>
        <taxon>Metazoa</taxon>
        <taxon>Spiralia</taxon>
        <taxon>Lophotrochozoa</taxon>
        <taxon>Mollusca</taxon>
        <taxon>Gastropoda</taxon>
        <taxon>Heterobranchia</taxon>
        <taxon>Euthyneura</taxon>
        <taxon>Panpulmonata</taxon>
        <taxon>Sacoglossa</taxon>
        <taxon>Placobranchoidea</taxon>
        <taxon>Plakobranchidae</taxon>
        <taxon>Elysia</taxon>
    </lineage>
</organism>
<protein>
    <recommendedName>
        <fullName evidence="3">Terminase large subunit gp17-like C-terminal domain-containing protein</fullName>
    </recommendedName>
</protein>
<evidence type="ECO:0000313" key="1">
    <source>
        <dbReference type="EMBL" id="GFR75323.1"/>
    </source>
</evidence>
<dbReference type="Gene3D" id="3.40.50.300">
    <property type="entry name" value="P-loop containing nucleotide triphosphate hydrolases"/>
    <property type="match status" value="1"/>
</dbReference>
<dbReference type="InterPro" id="IPR027417">
    <property type="entry name" value="P-loop_NTPase"/>
</dbReference>
<evidence type="ECO:0000313" key="2">
    <source>
        <dbReference type="Proteomes" id="UP000762676"/>
    </source>
</evidence>
<gene>
    <name evidence="1" type="ORF">ElyMa_002184700</name>
</gene>
<sequence>MLTGTPVTLDETPFEKSKRIAALQRHFEHWAHYYFPKYYQASPAPFHSRASRRILSNPEWFEVRSWSRGMAKSVRSIMEILYLTLTGKRFNVLLVSHTLDHAERLLAPIKKELETNTRIINDYGTQESLSKWTSKAFITQKGVSFLALGKGQNPRGTRHENKRPDIILIDDIDADEEIRNPQRISDGLDWIEQSLLATRSSATTKNPLLILVCGNIIGTYCTVSELGKKADKHDIVNITDKKGHSSWPAYISKIDIERIRETISERAFQQEYMNNPMPQGDVFTDLEFVALPKLATCNSVVIYADPATSNKDVSGGSMKAIGIIAKKKATFYIYKVWLDHMSNDTFIDLLFEAYRLVSKVENVDVTKVYIENNSLQNPFYEQVLLPLIRKKSQGKGHLPITPDTRRKADKFTRIEATLEPLHRLGQLLFNEKEQTTSHMQRLRTQLLAVAPKSKVMDGPDMLEGGVWILQKKHLSDQHRYYVPKKNNRKF</sequence>
<name>A0AAV4FPI2_9GAST</name>
<accession>A0AAV4FPI2</accession>
<evidence type="ECO:0008006" key="3">
    <source>
        <dbReference type="Google" id="ProtNLM"/>
    </source>
</evidence>
<comment type="caution">
    <text evidence="1">The sequence shown here is derived from an EMBL/GenBank/DDBJ whole genome shotgun (WGS) entry which is preliminary data.</text>
</comment>
<proteinExistence type="predicted"/>
<dbReference type="AlphaFoldDB" id="A0AAV4FPI2"/>